<dbReference type="Proteomes" id="UP000253208">
    <property type="component" value="Unassembled WGS sequence"/>
</dbReference>
<dbReference type="InterPro" id="IPR010719">
    <property type="entry name" value="MnmM_MeTrfase"/>
</dbReference>
<dbReference type="Pfam" id="PF06962">
    <property type="entry name" value="rRNA_methylase"/>
    <property type="match status" value="1"/>
</dbReference>
<dbReference type="AlphaFoldDB" id="A0A367G781"/>
<dbReference type="RefSeq" id="WP_114001524.1">
    <property type="nucleotide sequence ID" value="NZ_PSQG01000002.1"/>
</dbReference>
<dbReference type="InterPro" id="IPR029063">
    <property type="entry name" value="SAM-dependent_MTases_sf"/>
</dbReference>
<comment type="caution">
    <text evidence="1">The sequence shown here is derived from an EMBL/GenBank/DDBJ whole genome shotgun (WGS) entry which is preliminary data.</text>
</comment>
<keyword evidence="1" id="KW-0808">Transferase</keyword>
<organism evidence="1 2">
    <name type="scientific">Blautia obeum</name>
    <dbReference type="NCBI Taxonomy" id="40520"/>
    <lineage>
        <taxon>Bacteria</taxon>
        <taxon>Bacillati</taxon>
        <taxon>Bacillota</taxon>
        <taxon>Clostridia</taxon>
        <taxon>Lachnospirales</taxon>
        <taxon>Lachnospiraceae</taxon>
        <taxon>Blautia</taxon>
    </lineage>
</organism>
<gene>
    <name evidence="1" type="primary">mraW</name>
    <name evidence="1" type="ORF">C4886_01695</name>
</gene>
<name>A0A367G781_9FIRM</name>
<dbReference type="GO" id="GO:0032259">
    <property type="term" value="P:methylation"/>
    <property type="evidence" value="ECO:0007669"/>
    <property type="project" value="UniProtKB-KW"/>
</dbReference>
<dbReference type="GO" id="GO:0008168">
    <property type="term" value="F:methyltransferase activity"/>
    <property type="evidence" value="ECO:0007669"/>
    <property type="project" value="UniProtKB-KW"/>
</dbReference>
<protein>
    <submittedName>
        <fullName evidence="1">16S rRNA (Cytosine(1402)-N(4))-methyltransferase</fullName>
    </submittedName>
</protein>
<dbReference type="SUPFAM" id="SSF53335">
    <property type="entry name" value="S-adenosyl-L-methionine-dependent methyltransferases"/>
    <property type="match status" value="1"/>
</dbReference>
<dbReference type="Gene3D" id="3.40.50.150">
    <property type="entry name" value="Vaccinia Virus protein VP39"/>
    <property type="match status" value="1"/>
</dbReference>
<dbReference type="PANTHER" id="PTHR35276">
    <property type="entry name" value="S-ADENOSYL-L-METHIONINE-DEPENDENT METHYLTRANSFERASES SUPERFAMILY PROTEIN"/>
    <property type="match status" value="1"/>
</dbReference>
<accession>A0A367G781</accession>
<proteinExistence type="predicted"/>
<dbReference type="EMBL" id="PSQG01000002">
    <property type="protein sequence ID" value="RCH46103.1"/>
    <property type="molecule type" value="Genomic_DNA"/>
</dbReference>
<evidence type="ECO:0000313" key="2">
    <source>
        <dbReference type="Proteomes" id="UP000253208"/>
    </source>
</evidence>
<evidence type="ECO:0000313" key="1">
    <source>
        <dbReference type="EMBL" id="RCH46103.1"/>
    </source>
</evidence>
<sequence>MKNLQITAYMQHFIRQQVMPGDICIDATMGNGNDTALLSQLAGKRGRVLAFDIQKQALEHTKERLKRDNCPENYQLLLESHENMDVYAEEETVSCITFNLGYLPGGDHSVATRADSSIRAVESGLKLLKKGGLMTRCIYSGGDTGYQERDEMLAFIRQLDPHKYLVILSEYANRPNDPPIPVLIIKLQ</sequence>
<reference evidence="1 2" key="1">
    <citation type="submission" date="2018-02" db="EMBL/GenBank/DDBJ databases">
        <title>Complete genome sequencing of Faecalibacterium prausnitzii strains isolated from the human gut.</title>
        <authorList>
            <person name="Fitzgerald B.C."/>
            <person name="Shkoporov A.N."/>
            <person name="Ross P.R."/>
            <person name="Hill C."/>
        </authorList>
    </citation>
    <scope>NUCLEOTIDE SEQUENCE [LARGE SCALE GENOMIC DNA]</scope>
    <source>
        <strain evidence="1 2">APC942/31-1</strain>
    </source>
</reference>
<keyword evidence="1" id="KW-0489">Methyltransferase</keyword>
<dbReference type="PANTHER" id="PTHR35276:SF1">
    <property type="entry name" value="TRNA (MNM(5)S(2)U34)-METHYLTRANSFERASE, CHLOROPLASTIC"/>
    <property type="match status" value="1"/>
</dbReference>